<dbReference type="NCBIfam" id="TIGR02967">
    <property type="entry name" value="guan_deamin"/>
    <property type="match status" value="1"/>
</dbReference>
<proteinExistence type="inferred from homology"/>
<dbReference type="InterPro" id="IPR032466">
    <property type="entry name" value="Metal_Hydrolase"/>
</dbReference>
<dbReference type="InterPro" id="IPR051607">
    <property type="entry name" value="Metallo-dep_hydrolases"/>
</dbReference>
<dbReference type="InterPro" id="IPR006680">
    <property type="entry name" value="Amidohydro-rel"/>
</dbReference>
<comment type="similarity">
    <text evidence="2 8">Belongs to the metallo-dependent hydrolases superfamily. ATZ/TRZ family.</text>
</comment>
<dbReference type="PANTHER" id="PTHR11271:SF49">
    <property type="entry name" value="GUANINE DEAMINASE"/>
    <property type="match status" value="1"/>
</dbReference>
<evidence type="ECO:0000256" key="3">
    <source>
        <dbReference type="ARBA" id="ARBA00022723"/>
    </source>
</evidence>
<organism evidence="10 11">
    <name type="scientific">Fusarium piperis</name>
    <dbReference type="NCBI Taxonomy" id="1435070"/>
    <lineage>
        <taxon>Eukaryota</taxon>
        <taxon>Fungi</taxon>
        <taxon>Dikarya</taxon>
        <taxon>Ascomycota</taxon>
        <taxon>Pezizomycotina</taxon>
        <taxon>Sordariomycetes</taxon>
        <taxon>Hypocreomycetidae</taxon>
        <taxon>Hypocreales</taxon>
        <taxon>Nectriaceae</taxon>
        <taxon>Fusarium</taxon>
        <taxon>Fusarium solani species complex</taxon>
    </lineage>
</organism>
<dbReference type="OrthoDB" id="194468at2759"/>
<gene>
    <name evidence="10" type="ORF">N0V84_000435</name>
</gene>
<protein>
    <recommendedName>
        <fullName evidence="8">Guanine deaminase</fullName>
        <shortName evidence="8">Guanase</shortName>
        <ecNumber evidence="8">3.5.4.3</ecNumber>
    </recommendedName>
    <alternativeName>
        <fullName evidence="8">Guanine aminohydrolase</fullName>
    </alternativeName>
</protein>
<dbReference type="Gene3D" id="3.20.20.140">
    <property type="entry name" value="Metal-dependent hydrolases"/>
    <property type="match status" value="1"/>
</dbReference>
<evidence type="ECO:0000256" key="5">
    <source>
        <dbReference type="ARBA" id="ARBA00022833"/>
    </source>
</evidence>
<evidence type="ECO:0000259" key="9">
    <source>
        <dbReference type="Pfam" id="PF01979"/>
    </source>
</evidence>
<dbReference type="GO" id="GO:0008270">
    <property type="term" value="F:zinc ion binding"/>
    <property type="evidence" value="ECO:0007669"/>
    <property type="project" value="UniProtKB-UniRule"/>
</dbReference>
<dbReference type="EC" id="3.5.4.3" evidence="8"/>
<dbReference type="FunFam" id="3.20.20.140:FF:000022">
    <property type="entry name" value="Guanine deaminase"/>
    <property type="match status" value="1"/>
</dbReference>
<dbReference type="GO" id="GO:0005829">
    <property type="term" value="C:cytosol"/>
    <property type="evidence" value="ECO:0007669"/>
    <property type="project" value="TreeGrafter"/>
</dbReference>
<comment type="function">
    <text evidence="7 8">Catalyzes the hydrolytic deamination of guanine, producing xanthine and ammonia.</text>
</comment>
<comment type="cofactor">
    <cofactor evidence="8">
        <name>Zn(2+)</name>
        <dbReference type="ChEBI" id="CHEBI:29105"/>
    </cofactor>
    <text evidence="8">Binds 1 zinc ion per subunit.</text>
</comment>
<dbReference type="SUPFAM" id="SSF51338">
    <property type="entry name" value="Composite domain of metallo-dependent hydrolases"/>
    <property type="match status" value="1"/>
</dbReference>
<keyword evidence="4 8" id="KW-0378">Hydrolase</keyword>
<evidence type="ECO:0000256" key="7">
    <source>
        <dbReference type="ARBA" id="ARBA00056079"/>
    </source>
</evidence>
<evidence type="ECO:0000256" key="8">
    <source>
        <dbReference type="RuleBase" id="RU366009"/>
    </source>
</evidence>
<dbReference type="InterPro" id="IPR011059">
    <property type="entry name" value="Metal-dep_hydrolase_composite"/>
</dbReference>
<keyword evidence="5 8" id="KW-0862">Zinc</keyword>
<dbReference type="GO" id="GO:0008892">
    <property type="term" value="F:guanine deaminase activity"/>
    <property type="evidence" value="ECO:0007669"/>
    <property type="project" value="UniProtKB-UniRule"/>
</dbReference>
<dbReference type="Proteomes" id="UP001140502">
    <property type="component" value="Unassembled WGS sequence"/>
</dbReference>
<sequence>MHFKLGTFNYDQDLNIFYLTTKLNMAASQEASSAFYGTVIYSTSPTTITILQNTLLTISSGRIVSLQPDTSPDNLSSLKLPIKRLAPHQFLIPGFVDTHNHAPQWMQRGLGQGMHILDWLEGVTFPNEARFRDVEYARRVYGSLVDGMLRQGVTTASYYGSLHGDATCVLADTCLAKGQRAFVGKCNMNRNSPDFYRDASTEESLAETKRCIHHVRSIDPDGHLVRYVITPRFAISCEPDLLEGLGVIASDNTDLPIQTHFNEAQQEVDATLSLFPQFDNEVDLYAHYNLLNQRSVLAHCTIMTPQETDRLAAHGCGVAHCPTANMTVGGGFMTAPVRDFLRRGIKVGLGTDSGGGFSSSILDAMRHALIASFSKEAQTNGADKGLSLDEVFYLGTMGGAKVMGVGDEIGSFEVGKQFDAVVVDMDSSRRGVNAPVEEEDSTRRVFDKFLMTGDDRNIVEVYVRGRKVYSIE</sequence>
<dbReference type="InterPro" id="IPR014311">
    <property type="entry name" value="Guanine_deaminase"/>
</dbReference>
<comment type="catalytic activity">
    <reaction evidence="6 8">
        <text>guanine + H2O + H(+) = xanthine + NH4(+)</text>
        <dbReference type="Rhea" id="RHEA:14665"/>
        <dbReference type="ChEBI" id="CHEBI:15377"/>
        <dbReference type="ChEBI" id="CHEBI:15378"/>
        <dbReference type="ChEBI" id="CHEBI:16235"/>
        <dbReference type="ChEBI" id="CHEBI:17712"/>
        <dbReference type="ChEBI" id="CHEBI:28938"/>
        <dbReference type="EC" id="3.5.4.3"/>
    </reaction>
</comment>
<dbReference type="AlphaFoldDB" id="A0A9W8WMY5"/>
<keyword evidence="3 8" id="KW-0479">Metal-binding</keyword>
<evidence type="ECO:0000256" key="1">
    <source>
        <dbReference type="ARBA" id="ARBA00004984"/>
    </source>
</evidence>
<evidence type="ECO:0000256" key="6">
    <source>
        <dbReference type="ARBA" id="ARBA00051148"/>
    </source>
</evidence>
<dbReference type="Pfam" id="PF01979">
    <property type="entry name" value="Amidohydro_1"/>
    <property type="match status" value="1"/>
</dbReference>
<comment type="pathway">
    <text evidence="1 8">Purine metabolism; guanine degradation; xanthine from guanine: step 1/1.</text>
</comment>
<evidence type="ECO:0000313" key="11">
    <source>
        <dbReference type="Proteomes" id="UP001140502"/>
    </source>
</evidence>
<comment type="caution">
    <text evidence="10">The sequence shown here is derived from an EMBL/GenBank/DDBJ whole genome shotgun (WGS) entry which is preliminary data.</text>
</comment>
<reference evidence="10" key="1">
    <citation type="submission" date="2022-10" db="EMBL/GenBank/DDBJ databases">
        <title>Tapping the CABI collections for fungal endophytes: first genome assemblies for Collariella, Neodidymelliopsis, Ascochyta clinopodiicola, Didymella pomorum, Didymosphaeria variabile, Neocosmospora piperis and Neocucurbitaria cava.</title>
        <authorList>
            <person name="Hill R."/>
        </authorList>
    </citation>
    <scope>NUCLEOTIDE SEQUENCE</scope>
    <source>
        <strain evidence="10">IMI 366586</strain>
    </source>
</reference>
<dbReference type="PANTHER" id="PTHR11271">
    <property type="entry name" value="GUANINE DEAMINASE"/>
    <property type="match status" value="1"/>
</dbReference>
<dbReference type="Gene3D" id="2.30.40.10">
    <property type="entry name" value="Urease, subunit C, domain 1"/>
    <property type="match status" value="1"/>
</dbReference>
<feature type="domain" description="Amidohydrolase-related" evidence="9">
    <location>
        <begin position="90"/>
        <end position="468"/>
    </location>
</feature>
<accession>A0A9W8WMY5</accession>
<evidence type="ECO:0000313" key="10">
    <source>
        <dbReference type="EMBL" id="KAJ4329078.1"/>
    </source>
</evidence>
<evidence type="ECO:0000256" key="4">
    <source>
        <dbReference type="ARBA" id="ARBA00022801"/>
    </source>
</evidence>
<keyword evidence="11" id="KW-1185">Reference proteome</keyword>
<dbReference type="GO" id="GO:0006147">
    <property type="term" value="P:guanine catabolic process"/>
    <property type="evidence" value="ECO:0007669"/>
    <property type="project" value="UniProtKB-UniRule"/>
</dbReference>
<dbReference type="SUPFAM" id="SSF51556">
    <property type="entry name" value="Metallo-dependent hydrolases"/>
    <property type="match status" value="1"/>
</dbReference>
<evidence type="ECO:0000256" key="2">
    <source>
        <dbReference type="ARBA" id="ARBA00006745"/>
    </source>
</evidence>
<name>A0A9W8WMY5_9HYPO</name>
<dbReference type="EMBL" id="JAPEUR010000004">
    <property type="protein sequence ID" value="KAJ4329078.1"/>
    <property type="molecule type" value="Genomic_DNA"/>
</dbReference>